<proteinExistence type="predicted"/>
<keyword evidence="4" id="KW-1185">Reference proteome</keyword>
<name>A0A8D2CND9_SCIVU</name>
<feature type="region of interest" description="Disordered" evidence="1">
    <location>
        <begin position="53"/>
        <end position="85"/>
    </location>
</feature>
<evidence type="ECO:0000256" key="1">
    <source>
        <dbReference type="SAM" id="MobiDB-lite"/>
    </source>
</evidence>
<dbReference type="GeneTree" id="ENSGT01000000215059"/>
<keyword evidence="2" id="KW-0812">Transmembrane</keyword>
<accession>A0A8D2CND9</accession>
<sequence length="131" mass="13693">RAAPAAGPESGVRGVRVPVPRVVLAVRVRVDIAVAPRLLLLLRLRLVPAARRRAPRRGGRSRRPLARPLPRGAAGAGHREVGDQAGTAGRGRRVVALSALSLTAVVALLALALAALGRRRGGRLLHVPLVL</sequence>
<keyword evidence="2" id="KW-0472">Membrane</keyword>
<evidence type="ECO:0000313" key="3">
    <source>
        <dbReference type="Ensembl" id="ENSSVLP00005007737.1"/>
    </source>
</evidence>
<reference evidence="3" key="1">
    <citation type="submission" date="2025-08" db="UniProtKB">
        <authorList>
            <consortium name="Ensembl"/>
        </authorList>
    </citation>
    <scope>IDENTIFICATION</scope>
</reference>
<evidence type="ECO:0000256" key="2">
    <source>
        <dbReference type="SAM" id="Phobius"/>
    </source>
</evidence>
<reference evidence="3" key="2">
    <citation type="submission" date="2025-09" db="UniProtKB">
        <authorList>
            <consortium name="Ensembl"/>
        </authorList>
    </citation>
    <scope>IDENTIFICATION</scope>
</reference>
<dbReference type="Proteomes" id="UP000694564">
    <property type="component" value="Chromosome 7"/>
</dbReference>
<organism evidence="3 4">
    <name type="scientific">Sciurus vulgaris</name>
    <name type="common">Eurasian red squirrel</name>
    <dbReference type="NCBI Taxonomy" id="55149"/>
    <lineage>
        <taxon>Eukaryota</taxon>
        <taxon>Metazoa</taxon>
        <taxon>Chordata</taxon>
        <taxon>Craniata</taxon>
        <taxon>Vertebrata</taxon>
        <taxon>Euteleostomi</taxon>
        <taxon>Mammalia</taxon>
        <taxon>Eutheria</taxon>
        <taxon>Euarchontoglires</taxon>
        <taxon>Glires</taxon>
        <taxon>Rodentia</taxon>
        <taxon>Sciuromorpha</taxon>
        <taxon>Sciuridae</taxon>
        <taxon>Sciurinae</taxon>
        <taxon>Sciurini</taxon>
        <taxon>Sciurus</taxon>
    </lineage>
</organism>
<evidence type="ECO:0000313" key="4">
    <source>
        <dbReference type="Proteomes" id="UP000694564"/>
    </source>
</evidence>
<protein>
    <submittedName>
        <fullName evidence="3">Uncharacterized protein</fullName>
    </submittedName>
</protein>
<feature type="compositionally biased region" description="Basic residues" evidence="1">
    <location>
        <begin position="53"/>
        <end position="65"/>
    </location>
</feature>
<dbReference type="Ensembl" id="ENSSVLT00005008620.1">
    <property type="protein sequence ID" value="ENSSVLP00005007737.1"/>
    <property type="gene ID" value="ENSSVLG00005006323.1"/>
</dbReference>
<feature type="transmembrane region" description="Helical" evidence="2">
    <location>
        <begin position="94"/>
        <end position="116"/>
    </location>
</feature>
<keyword evidence="2" id="KW-1133">Transmembrane helix</keyword>
<dbReference type="AlphaFoldDB" id="A0A8D2CND9"/>